<dbReference type="GO" id="GO:0006310">
    <property type="term" value="P:DNA recombination"/>
    <property type="evidence" value="ECO:0007669"/>
    <property type="project" value="TreeGrafter"/>
</dbReference>
<dbReference type="InterPro" id="IPR006842">
    <property type="entry name" value="Transposase_31"/>
</dbReference>
<organism evidence="3 4">
    <name type="scientific">Orientia tsutsugamushi</name>
    <name type="common">Rickettsia tsutsugamushi</name>
    <dbReference type="NCBI Taxonomy" id="784"/>
    <lineage>
        <taxon>Bacteria</taxon>
        <taxon>Pseudomonadati</taxon>
        <taxon>Pseudomonadota</taxon>
        <taxon>Alphaproteobacteria</taxon>
        <taxon>Rickettsiales</taxon>
        <taxon>Rickettsiaceae</taxon>
        <taxon>Rickettsieae</taxon>
        <taxon>Orientia</taxon>
    </lineage>
</organism>
<accession>A0A2R8F563</accession>
<dbReference type="PANTHER" id="PTHR34611">
    <property type="match status" value="1"/>
</dbReference>
<evidence type="ECO:0000259" key="2">
    <source>
        <dbReference type="Pfam" id="PF04754"/>
    </source>
</evidence>
<feature type="domain" description="Transposase (putative) YhgA-like" evidence="2">
    <location>
        <begin position="6"/>
        <end position="211"/>
    </location>
</feature>
<dbReference type="NCBIfam" id="TIGR01784">
    <property type="entry name" value="T_den_put_tspse"/>
    <property type="match status" value="1"/>
</dbReference>
<dbReference type="AlphaFoldDB" id="A0A2R8F563"/>
<dbReference type="RefSeq" id="WP_108840380.1">
    <property type="nucleotide sequence ID" value="NZ_OOHR01000022.1"/>
</dbReference>
<dbReference type="InterPro" id="IPR010106">
    <property type="entry name" value="RpnA"/>
</dbReference>
<dbReference type="PANTHER" id="PTHR34611:SF2">
    <property type="entry name" value="INACTIVE RECOMBINATION-PROMOTING NUCLEASE-LIKE PROTEIN RPNE-RELATED"/>
    <property type="match status" value="1"/>
</dbReference>
<dbReference type="EMBL" id="OOHR01000022">
    <property type="protein sequence ID" value="SPM46334.1"/>
    <property type="molecule type" value="Genomic_DNA"/>
</dbReference>
<comment type="similarity">
    <text evidence="1">Belongs to the Rpn/YhgA-like nuclease family.</text>
</comment>
<name>A0A2R8F563_ORITS</name>
<evidence type="ECO:0000313" key="4">
    <source>
        <dbReference type="Proteomes" id="UP000244889"/>
    </source>
</evidence>
<evidence type="ECO:0000256" key="1">
    <source>
        <dbReference type="ARBA" id="ARBA00009787"/>
    </source>
</evidence>
<dbReference type="InterPro" id="IPR051699">
    <property type="entry name" value="Rpn/YhgA-like_nuclease"/>
</dbReference>
<gene>
    <name evidence="3" type="ORF">FPW1038_00725</name>
</gene>
<dbReference type="Pfam" id="PF04754">
    <property type="entry name" value="Transposase_31"/>
    <property type="match status" value="1"/>
</dbReference>
<dbReference type="GO" id="GO:1990238">
    <property type="term" value="F:double-stranded DNA endonuclease activity"/>
    <property type="evidence" value="ECO:0007669"/>
    <property type="project" value="TreeGrafter"/>
</dbReference>
<dbReference type="Proteomes" id="UP000244889">
    <property type="component" value="Unassembled WGS sequence"/>
</dbReference>
<proteinExistence type="inferred from homology"/>
<evidence type="ECO:0000313" key="3">
    <source>
        <dbReference type="EMBL" id="SPM46334.1"/>
    </source>
</evidence>
<protein>
    <submittedName>
        <fullName evidence="3">Transposase</fullName>
    </submittedName>
</protein>
<reference evidence="4" key="1">
    <citation type="submission" date="2018-03" db="EMBL/GenBank/DDBJ databases">
        <authorList>
            <person name="Batty M. E."/>
            <person name="Batty M E."/>
        </authorList>
    </citation>
    <scope>NUCLEOTIDE SEQUENCE [LARGE SCALE GENOMIC DNA]</scope>
</reference>
<sequence>MSENLKHDGLFKDLMNDSKAALDFTNDFLPNEVKNILDLSTIKVEQESFVEANLRRSMCDVLFSVKTKNNNDAFIYVLIEAELRSDYWIAFKLWQYTLSILKRHKKGLKKRTKERGKLPIVVPIVVYHGSERFNAPRTLWELFDDPKLAKELMGSEYLLIDWQAMPDSEIKRKATAALVHFMKYIHNQPDIIELWAKFFDTLQEIAQKDKENGFLYIKALLHYTISKVSKDEQPRLKKLLDENLSIEDRKRIMGTIAAQYIDEGIAKGRAEGIEIGETKGRAEGIEIGETKGRAEGRAEAAQELARNLLKAGFSVEFISENTGLSKEEMINLKNNIEY</sequence>